<reference evidence="4" key="1">
    <citation type="submission" date="2017-01" db="EMBL/GenBank/DDBJ databases">
        <authorList>
            <person name="Wang Y."/>
            <person name="White M."/>
            <person name="Kvist S."/>
            <person name="Moncalvo J.-M."/>
        </authorList>
    </citation>
    <scope>NUCLEOTIDE SEQUENCE [LARGE SCALE GENOMIC DNA]</scope>
    <source>
        <strain evidence="4">COL-18-3</strain>
    </source>
</reference>
<sequence length="93" mass="10732">MGVEPKMMRRMGQNGVKTEKQLGTEPLASFEKQIDAFEIYNYSSGSEELDNDESYHTARDLAARRSTYDREAEDRAFTEMEELVKKMKKQNGS</sequence>
<keyword evidence="4" id="KW-1185">Reference proteome</keyword>
<dbReference type="Proteomes" id="UP000188320">
    <property type="component" value="Unassembled WGS sequence"/>
</dbReference>
<evidence type="ECO:0000313" key="4">
    <source>
        <dbReference type="Proteomes" id="UP000188320"/>
    </source>
</evidence>
<dbReference type="AlphaFoldDB" id="A0A1R1PMX8"/>
<evidence type="ECO:0000256" key="1">
    <source>
        <dbReference type="SAM" id="MobiDB-lite"/>
    </source>
</evidence>
<feature type="region of interest" description="Disordered" evidence="1">
    <location>
        <begin position="1"/>
        <end position="24"/>
    </location>
</feature>
<comment type="caution">
    <text evidence="3">The sequence shown here is derived from an EMBL/GenBank/DDBJ whole genome shotgun (WGS) entry which is preliminary data.</text>
</comment>
<evidence type="ECO:0000313" key="2">
    <source>
        <dbReference type="EMBL" id="OMH79871.1"/>
    </source>
</evidence>
<accession>A0A1R1PMX8</accession>
<dbReference type="EMBL" id="LSSK01000689">
    <property type="protein sequence ID" value="OMH82326.1"/>
    <property type="molecule type" value="Genomic_DNA"/>
</dbReference>
<name>A0A1R1PMX8_ZANCU</name>
<organism evidence="3 4">
    <name type="scientific">Zancudomyces culisetae</name>
    <name type="common">Gut fungus</name>
    <name type="synonym">Smittium culisetae</name>
    <dbReference type="NCBI Taxonomy" id="1213189"/>
    <lineage>
        <taxon>Eukaryota</taxon>
        <taxon>Fungi</taxon>
        <taxon>Fungi incertae sedis</taxon>
        <taxon>Zoopagomycota</taxon>
        <taxon>Kickxellomycotina</taxon>
        <taxon>Harpellomycetes</taxon>
        <taxon>Harpellales</taxon>
        <taxon>Legeriomycetaceae</taxon>
        <taxon>Zancudomyces</taxon>
    </lineage>
</organism>
<proteinExistence type="predicted"/>
<protein>
    <submittedName>
        <fullName evidence="3">Uncharacterized protein</fullName>
    </submittedName>
</protein>
<evidence type="ECO:0000313" key="3">
    <source>
        <dbReference type="EMBL" id="OMH82326.1"/>
    </source>
</evidence>
<reference evidence="3" key="2">
    <citation type="submission" date="2017-01" db="EMBL/GenBank/DDBJ databases">
        <authorList>
            <person name="Mah S.A."/>
            <person name="Swanson W.J."/>
            <person name="Moy G.W."/>
            <person name="Vacquier V.D."/>
        </authorList>
    </citation>
    <scope>NUCLEOTIDE SEQUENCE [LARGE SCALE GENOMIC DNA]</scope>
    <source>
        <strain evidence="3">COL-18-3</strain>
    </source>
</reference>
<dbReference type="EMBL" id="LSSK01001379">
    <property type="protein sequence ID" value="OMH79871.1"/>
    <property type="molecule type" value="Genomic_DNA"/>
</dbReference>
<gene>
    <name evidence="3" type="ORF">AX774_g4190</name>
    <name evidence="2" type="ORF">AX774_g6699</name>
</gene>